<evidence type="ECO:0000313" key="1">
    <source>
        <dbReference type="EMBL" id="MDD1383359.1"/>
    </source>
</evidence>
<accession>A0AAW6JFE4</accession>
<sequence length="253" mass="28652">MKLRATTNVFADTSLYVPLLRLPYIQSAEFKLTLSTYTNDQMAVGTYLIGNTGVGFDVRLISGDNVFDPHVLRSYDQKWTMLVITNVLKSSVTAVVEYTNRDSYFKPLFNQQFKKLSDFGGQDLTINKYNYQDYPSFTFGENWSDKKLPTGMQATNVVRNGNYVTLTISADRSNADIKWEDKILSGLPQPHLNSAGYYNTFIIKNNGHWFTVDTLLNNAGDLVIEDSTYSYQEGIDKTKPVTLRGTFSYPVLS</sequence>
<dbReference type="RefSeq" id="WP_273774609.1">
    <property type="nucleotide sequence ID" value="NZ_JAQTKT010000001.1"/>
</dbReference>
<comment type="caution">
    <text evidence="1">The sequence shown here is derived from an EMBL/GenBank/DDBJ whole genome shotgun (WGS) entry which is preliminary data.</text>
</comment>
<dbReference type="Proteomes" id="UP001217945">
    <property type="component" value="Unassembled WGS sequence"/>
</dbReference>
<name>A0AAW6JFE4_LIMRT</name>
<gene>
    <name evidence="1" type="ORF">PSQ53_10625</name>
</gene>
<evidence type="ECO:0000313" key="2">
    <source>
        <dbReference type="Proteomes" id="UP001217945"/>
    </source>
</evidence>
<organism evidence="1 2">
    <name type="scientific">Limosilactobacillus reuteri</name>
    <name type="common">Lactobacillus reuteri</name>
    <dbReference type="NCBI Taxonomy" id="1598"/>
    <lineage>
        <taxon>Bacteria</taxon>
        <taxon>Bacillati</taxon>
        <taxon>Bacillota</taxon>
        <taxon>Bacilli</taxon>
        <taxon>Lactobacillales</taxon>
        <taxon>Lactobacillaceae</taxon>
        <taxon>Limosilactobacillus</taxon>
    </lineage>
</organism>
<protein>
    <submittedName>
        <fullName evidence="1">Uncharacterized protein</fullName>
    </submittedName>
</protein>
<dbReference type="EMBL" id="JAQTKT010000001">
    <property type="protein sequence ID" value="MDD1383359.1"/>
    <property type="molecule type" value="Genomic_DNA"/>
</dbReference>
<dbReference type="AlphaFoldDB" id="A0AAW6JFE4"/>
<proteinExistence type="predicted"/>
<reference evidence="1" key="1">
    <citation type="submission" date="2023-02" db="EMBL/GenBank/DDBJ databases">
        <title>Complete genome sequence of Limosilactobacillus reuteri SRCM217616 isolated from Bos taurus feces.</title>
        <authorList>
            <person name="Yang H.-G."/>
            <person name="Kim J.-W."/>
            <person name="Ha G.-S."/>
            <person name="Yang H.-J."/>
            <person name="Jeong D.-Y."/>
        </authorList>
    </citation>
    <scope>NUCLEOTIDE SEQUENCE</scope>
    <source>
        <strain evidence="1">SRCM217616</strain>
    </source>
</reference>